<dbReference type="InterPro" id="IPR001320">
    <property type="entry name" value="Iontro_rcpt_C"/>
</dbReference>
<dbReference type="EMBL" id="FOMQ01000001">
    <property type="protein sequence ID" value="SFD33108.1"/>
    <property type="molecule type" value="Genomic_DNA"/>
</dbReference>
<evidence type="ECO:0000259" key="3">
    <source>
        <dbReference type="SMART" id="SM00079"/>
    </source>
</evidence>
<feature type="domain" description="Solute-binding protein family 3/N-terminal" evidence="2">
    <location>
        <begin position="115"/>
        <end position="338"/>
    </location>
</feature>
<evidence type="ECO:0000313" key="5">
    <source>
        <dbReference type="Proteomes" id="UP000199517"/>
    </source>
</evidence>
<dbReference type="InterPro" id="IPR001638">
    <property type="entry name" value="Solute-binding_3/MltF_N"/>
</dbReference>
<feature type="domain" description="Ionotropic glutamate receptor C-terminal" evidence="3">
    <location>
        <begin position="115"/>
        <end position="337"/>
    </location>
</feature>
<accession>A0A1I1RLE5</accession>
<sequence length="341" mass="36714">MEAFWLEFLPFAARRAGRAPRGAPGDRGQYALVSDRPRVSACPFRAGRHALFFAAPSLFPLAFAGHRAGFSTAMKKIAAVVLMSLGALLAGCGKNESAQPAAAAAPATPPAAVTKIVIGLDDNFPPMGFRDEKNQLVGFDIDMAREAARRMGVEVEFKPIDWSAKEAELSGKRVDALWNGLTITEERKQNIAFTAPYMENHQIIVVAAQAAIKTKADLAGKVVGAQDGSSAVDAVKKEDAVFKSFKEFKTFGDNVTALMDLSTGRLEAVVVDEVVGRYYVAKKPQDYAVLDEHFGTEEYGVGVRKDDTALQGRLDKALGDMKQDGAAATIATQWFGKNIIK</sequence>
<reference evidence="5" key="1">
    <citation type="submission" date="2016-10" db="EMBL/GenBank/DDBJ databases">
        <authorList>
            <person name="Varghese N."/>
            <person name="Submissions S."/>
        </authorList>
    </citation>
    <scope>NUCLEOTIDE SEQUENCE [LARGE SCALE GENOMIC DNA]</scope>
    <source>
        <strain evidence="5">DSM 7481</strain>
    </source>
</reference>
<dbReference type="GO" id="GO:0015276">
    <property type="term" value="F:ligand-gated monoatomic ion channel activity"/>
    <property type="evidence" value="ECO:0007669"/>
    <property type="project" value="InterPro"/>
</dbReference>
<proteinExistence type="predicted"/>
<dbReference type="SMART" id="SM00062">
    <property type="entry name" value="PBPb"/>
    <property type="match status" value="1"/>
</dbReference>
<dbReference type="PANTHER" id="PTHR35936:SF34">
    <property type="entry name" value="ABC TRANSPORTER EXTRACELLULAR-BINDING PROTEIN YCKB-RELATED"/>
    <property type="match status" value="1"/>
</dbReference>
<evidence type="ECO:0000256" key="1">
    <source>
        <dbReference type="ARBA" id="ARBA00022729"/>
    </source>
</evidence>
<protein>
    <submittedName>
        <fullName evidence="4">Amino acid ABC transporter substrate-binding protein, PAAT family</fullName>
    </submittedName>
</protein>
<dbReference type="SMART" id="SM00079">
    <property type="entry name" value="PBPe"/>
    <property type="match status" value="1"/>
</dbReference>
<dbReference type="Proteomes" id="UP000199517">
    <property type="component" value="Unassembled WGS sequence"/>
</dbReference>
<keyword evidence="5" id="KW-1185">Reference proteome</keyword>
<evidence type="ECO:0000313" key="4">
    <source>
        <dbReference type="EMBL" id="SFD33108.1"/>
    </source>
</evidence>
<organism evidence="4 5">
    <name type="scientific">Paracidovorax konjaci</name>
    <dbReference type="NCBI Taxonomy" id="32040"/>
    <lineage>
        <taxon>Bacteria</taxon>
        <taxon>Pseudomonadati</taxon>
        <taxon>Pseudomonadota</taxon>
        <taxon>Betaproteobacteria</taxon>
        <taxon>Burkholderiales</taxon>
        <taxon>Comamonadaceae</taxon>
        <taxon>Paracidovorax</taxon>
    </lineage>
</organism>
<keyword evidence="1" id="KW-0732">Signal</keyword>
<dbReference type="STRING" id="32040.SAMN04489710_10187"/>
<dbReference type="PANTHER" id="PTHR35936">
    <property type="entry name" value="MEMBRANE-BOUND LYTIC MUREIN TRANSGLYCOSYLASE F"/>
    <property type="match status" value="1"/>
</dbReference>
<dbReference type="SUPFAM" id="SSF53850">
    <property type="entry name" value="Periplasmic binding protein-like II"/>
    <property type="match status" value="1"/>
</dbReference>
<dbReference type="CDD" id="cd00996">
    <property type="entry name" value="PBP2_AatB_like"/>
    <property type="match status" value="1"/>
</dbReference>
<dbReference type="GO" id="GO:0016020">
    <property type="term" value="C:membrane"/>
    <property type="evidence" value="ECO:0007669"/>
    <property type="project" value="InterPro"/>
</dbReference>
<name>A0A1I1RLE5_9BURK</name>
<dbReference type="Pfam" id="PF00497">
    <property type="entry name" value="SBP_bac_3"/>
    <property type="match status" value="1"/>
</dbReference>
<gene>
    <name evidence="4" type="ORF">SAMN04489710_10187</name>
</gene>
<evidence type="ECO:0000259" key="2">
    <source>
        <dbReference type="SMART" id="SM00062"/>
    </source>
</evidence>
<dbReference type="Gene3D" id="3.40.190.10">
    <property type="entry name" value="Periplasmic binding protein-like II"/>
    <property type="match status" value="2"/>
</dbReference>
<dbReference type="AlphaFoldDB" id="A0A1I1RLE5"/>